<feature type="region of interest" description="Disordered" evidence="1">
    <location>
        <begin position="199"/>
        <end position="218"/>
    </location>
</feature>
<organism evidence="2 3">
    <name type="scientific">Monilinia fructicola</name>
    <name type="common">Brown rot fungus</name>
    <name type="synonym">Ciboria fructicola</name>
    <dbReference type="NCBI Taxonomy" id="38448"/>
    <lineage>
        <taxon>Eukaryota</taxon>
        <taxon>Fungi</taxon>
        <taxon>Dikarya</taxon>
        <taxon>Ascomycota</taxon>
        <taxon>Pezizomycotina</taxon>
        <taxon>Leotiomycetes</taxon>
        <taxon>Helotiales</taxon>
        <taxon>Sclerotiniaceae</taxon>
        <taxon>Monilinia</taxon>
    </lineage>
</organism>
<reference evidence="2 3" key="1">
    <citation type="submission" date="2019-06" db="EMBL/GenBank/DDBJ databases">
        <title>Genome Sequence of the Brown Rot Fungal Pathogen Monilinia fructicola.</title>
        <authorList>
            <person name="De Miccolis Angelini R.M."/>
            <person name="Landi L."/>
            <person name="Abate D."/>
            <person name="Pollastro S."/>
            <person name="Romanazzi G."/>
            <person name="Faretra F."/>
        </authorList>
    </citation>
    <scope>NUCLEOTIDE SEQUENCE [LARGE SCALE GENOMIC DNA]</scope>
    <source>
        <strain evidence="2 3">Mfrc123</strain>
    </source>
</reference>
<evidence type="ECO:0000313" key="3">
    <source>
        <dbReference type="Proteomes" id="UP000322873"/>
    </source>
</evidence>
<dbReference type="Proteomes" id="UP000322873">
    <property type="component" value="Unassembled WGS sequence"/>
</dbReference>
<evidence type="ECO:0000256" key="1">
    <source>
        <dbReference type="SAM" id="MobiDB-lite"/>
    </source>
</evidence>
<evidence type="ECO:0000313" key="2">
    <source>
        <dbReference type="EMBL" id="KAA8573142.1"/>
    </source>
</evidence>
<proteinExistence type="predicted"/>
<protein>
    <submittedName>
        <fullName evidence="2">Uncharacterized protein</fullName>
    </submittedName>
</protein>
<accession>A0A5M9JZK0</accession>
<comment type="caution">
    <text evidence="2">The sequence shown here is derived from an EMBL/GenBank/DDBJ whole genome shotgun (WGS) entry which is preliminary data.</text>
</comment>
<dbReference type="AlphaFoldDB" id="A0A5M9JZK0"/>
<sequence>MRLRKDKELRIDLIILSAGLEVSLLLEYQIQKASLVFLPFLPREVSKSTYSVHVVPATDQPAISSLLFTTYPLEDIVHHLHITRLSITYQPPSKSKSLFTRCCFEPNTSSRYPYTPKRAIHSLHSPFALIRLAGPFDSSYSLFFAFLPADSTTSTLLSLNSTYAYDHTGYNHRRSQLTSLLPLPSSLFTSSPLSSIFPTSYHHNNPSRPRFPSSPSNS</sequence>
<keyword evidence="3" id="KW-1185">Reference proteome</keyword>
<name>A0A5M9JZK0_MONFR</name>
<gene>
    <name evidence="2" type="ORF">EYC84_003657</name>
</gene>
<dbReference type="EMBL" id="VICG01000004">
    <property type="protein sequence ID" value="KAA8573142.1"/>
    <property type="molecule type" value="Genomic_DNA"/>
</dbReference>